<dbReference type="Proteomes" id="UP000199036">
    <property type="component" value="Unassembled WGS sequence"/>
</dbReference>
<feature type="transmembrane region" description="Helical" evidence="1">
    <location>
        <begin position="36"/>
        <end position="53"/>
    </location>
</feature>
<name>A0A1I5G4Y1_9FLAO</name>
<keyword evidence="1" id="KW-0812">Transmembrane</keyword>
<keyword evidence="3" id="KW-1185">Reference proteome</keyword>
<feature type="transmembrane region" description="Helical" evidence="1">
    <location>
        <begin position="12"/>
        <end position="30"/>
    </location>
</feature>
<protein>
    <submittedName>
        <fullName evidence="2">Uncharacterized protein</fullName>
    </submittedName>
</protein>
<sequence length="94" mass="11053">MLKRNLKLRLEFYKSTLIINLIISVVFGLLTKSVNAFGFSFTLIGFSAALFYKEIYRKHEYYLYYNAGISRQQLVIFCFLLNCLFSILVKICML</sequence>
<evidence type="ECO:0000313" key="2">
    <source>
        <dbReference type="EMBL" id="SFO30936.1"/>
    </source>
</evidence>
<evidence type="ECO:0000256" key="1">
    <source>
        <dbReference type="SAM" id="Phobius"/>
    </source>
</evidence>
<proteinExistence type="predicted"/>
<feature type="transmembrane region" description="Helical" evidence="1">
    <location>
        <begin position="74"/>
        <end position="91"/>
    </location>
</feature>
<gene>
    <name evidence="2" type="ORF">SAMN05421741_13527</name>
</gene>
<evidence type="ECO:0000313" key="3">
    <source>
        <dbReference type="Proteomes" id="UP000199036"/>
    </source>
</evidence>
<accession>A0A1I5G4Y1</accession>
<reference evidence="3" key="1">
    <citation type="submission" date="2016-10" db="EMBL/GenBank/DDBJ databases">
        <authorList>
            <person name="Varghese N."/>
            <person name="Submissions S."/>
        </authorList>
    </citation>
    <scope>NUCLEOTIDE SEQUENCE [LARGE SCALE GENOMIC DNA]</scope>
    <source>
        <strain evidence="3">DS-12</strain>
    </source>
</reference>
<dbReference type="STRING" id="913024.SAMN05421741_13527"/>
<keyword evidence="1" id="KW-1133">Transmembrane helix</keyword>
<organism evidence="2 3">
    <name type="scientific">Paenimyroides ummariense</name>
    <dbReference type="NCBI Taxonomy" id="913024"/>
    <lineage>
        <taxon>Bacteria</taxon>
        <taxon>Pseudomonadati</taxon>
        <taxon>Bacteroidota</taxon>
        <taxon>Flavobacteriia</taxon>
        <taxon>Flavobacteriales</taxon>
        <taxon>Flavobacteriaceae</taxon>
        <taxon>Paenimyroides</taxon>
    </lineage>
</organism>
<keyword evidence="1" id="KW-0472">Membrane</keyword>
<dbReference type="EMBL" id="FOVI01000035">
    <property type="protein sequence ID" value="SFO30936.1"/>
    <property type="molecule type" value="Genomic_DNA"/>
</dbReference>
<dbReference type="AlphaFoldDB" id="A0A1I5G4Y1"/>